<evidence type="ECO:0000313" key="5">
    <source>
        <dbReference type="EMBL" id="GFF55593.1"/>
    </source>
</evidence>
<gene>
    <name evidence="5" type="ORF">IFM46972_10304</name>
    <name evidence="6" type="ORF">IFM53868_06845</name>
</gene>
<dbReference type="Proteomes" id="UP000465221">
    <property type="component" value="Unassembled WGS sequence"/>
</dbReference>
<dbReference type="PANTHER" id="PTHR34997">
    <property type="entry name" value="AM15"/>
    <property type="match status" value="1"/>
</dbReference>
<protein>
    <submittedName>
        <fullName evidence="5">Ornithine aminotransferase</fullName>
    </submittedName>
</protein>
<sequence>MNGSSQYADIESDASFTEADLVAWNPWLAGDSDTAPYTNLNNSNSCAVCIGVGSATSTITASATLTTSAALTQTGVIVECQEFYTVESGDNCLTMEAEFGVTLTELYEWNPSSTYTLYYLPTI</sequence>
<dbReference type="GO" id="GO:0008483">
    <property type="term" value="F:transaminase activity"/>
    <property type="evidence" value="ECO:0007669"/>
    <property type="project" value="UniProtKB-KW"/>
</dbReference>
<dbReference type="GO" id="GO:0008061">
    <property type="term" value="F:chitin binding"/>
    <property type="evidence" value="ECO:0007669"/>
    <property type="project" value="UniProtKB-KW"/>
</dbReference>
<evidence type="ECO:0000313" key="8">
    <source>
        <dbReference type="Proteomes" id="UP000465266"/>
    </source>
</evidence>
<dbReference type="CDD" id="cd00118">
    <property type="entry name" value="LysM"/>
    <property type="match status" value="1"/>
</dbReference>
<dbReference type="PANTHER" id="PTHR34997:SF2">
    <property type="entry name" value="LYSM DOMAIN-CONTAINING PROTEIN-RELATED"/>
    <property type="match status" value="1"/>
</dbReference>
<keyword evidence="5" id="KW-0808">Transferase</keyword>
<dbReference type="InterPro" id="IPR018392">
    <property type="entry name" value="LysM"/>
</dbReference>
<dbReference type="Gene3D" id="3.10.350.10">
    <property type="entry name" value="LysM domain"/>
    <property type="match status" value="1"/>
</dbReference>
<feature type="domain" description="LysM" evidence="4">
    <location>
        <begin position="82"/>
        <end position="123"/>
    </location>
</feature>
<dbReference type="SUPFAM" id="SSF54106">
    <property type="entry name" value="LysM domain"/>
    <property type="match status" value="1"/>
</dbReference>
<keyword evidence="3" id="KW-0843">Virulence</keyword>
<keyword evidence="8" id="KW-1185">Reference proteome</keyword>
<dbReference type="Proteomes" id="UP000465266">
    <property type="component" value="Unassembled WGS sequence"/>
</dbReference>
<comment type="caution">
    <text evidence="5">The sequence shown here is derived from an EMBL/GenBank/DDBJ whole genome shotgun (WGS) entry which is preliminary data.</text>
</comment>
<accession>A0A8H3SBB6</accession>
<keyword evidence="2" id="KW-0732">Signal</keyword>
<evidence type="ECO:0000256" key="1">
    <source>
        <dbReference type="ARBA" id="ARBA00022669"/>
    </source>
</evidence>
<evidence type="ECO:0000313" key="6">
    <source>
        <dbReference type="EMBL" id="GFF92443.1"/>
    </source>
</evidence>
<evidence type="ECO:0000313" key="7">
    <source>
        <dbReference type="Proteomes" id="UP000465221"/>
    </source>
</evidence>
<dbReference type="AlphaFoldDB" id="A0A8H3SBB6"/>
<reference evidence="5 7" key="1">
    <citation type="submission" date="2020-01" db="EMBL/GenBank/DDBJ databases">
        <title>Draft genome sequence of Aspergillus udagawae IFM 46972.</title>
        <authorList>
            <person name="Takahashi H."/>
            <person name="Yaguchi T."/>
        </authorList>
    </citation>
    <scope>NUCLEOTIDE SEQUENCE [LARGE SCALE GENOMIC DNA]</scope>
    <source>
        <strain evidence="5 7">IFM 46972</strain>
    </source>
</reference>
<proteinExistence type="predicted"/>
<reference evidence="6 8" key="2">
    <citation type="submission" date="2020-01" db="EMBL/GenBank/DDBJ databases">
        <title>Draft genome sequence of Aspergillus udagawae IFM 53868.</title>
        <authorList>
            <person name="Takahashi H."/>
            <person name="Yaguchi T."/>
        </authorList>
    </citation>
    <scope>NUCLEOTIDE SEQUENCE [LARGE SCALE GENOMIC DNA]</scope>
    <source>
        <strain evidence="6 8">IFM 53868</strain>
    </source>
</reference>
<keyword evidence="1" id="KW-0147">Chitin-binding</keyword>
<name>A0A8H3SBB6_9EURO</name>
<evidence type="ECO:0000259" key="4">
    <source>
        <dbReference type="PROSITE" id="PS51782"/>
    </source>
</evidence>
<keyword evidence="5" id="KW-0032">Aminotransferase</keyword>
<dbReference type="EMBL" id="BLKC01000126">
    <property type="protein sequence ID" value="GFF55593.1"/>
    <property type="molecule type" value="Genomic_DNA"/>
</dbReference>
<dbReference type="InterPro" id="IPR052210">
    <property type="entry name" value="LysM1-like"/>
</dbReference>
<dbReference type="InterPro" id="IPR036779">
    <property type="entry name" value="LysM_dom_sf"/>
</dbReference>
<organism evidence="5 7">
    <name type="scientific">Aspergillus udagawae</name>
    <dbReference type="NCBI Taxonomy" id="91492"/>
    <lineage>
        <taxon>Eukaryota</taxon>
        <taxon>Fungi</taxon>
        <taxon>Dikarya</taxon>
        <taxon>Ascomycota</taxon>
        <taxon>Pezizomycotina</taxon>
        <taxon>Eurotiomycetes</taxon>
        <taxon>Eurotiomycetidae</taxon>
        <taxon>Eurotiales</taxon>
        <taxon>Aspergillaceae</taxon>
        <taxon>Aspergillus</taxon>
        <taxon>Aspergillus subgen. Fumigati</taxon>
    </lineage>
</organism>
<evidence type="ECO:0000256" key="3">
    <source>
        <dbReference type="ARBA" id="ARBA00023026"/>
    </source>
</evidence>
<dbReference type="EMBL" id="BLKG01000082">
    <property type="protein sequence ID" value="GFF92443.1"/>
    <property type="molecule type" value="Genomic_DNA"/>
</dbReference>
<evidence type="ECO:0000256" key="2">
    <source>
        <dbReference type="ARBA" id="ARBA00022729"/>
    </source>
</evidence>
<dbReference type="PROSITE" id="PS51782">
    <property type="entry name" value="LYSM"/>
    <property type="match status" value="1"/>
</dbReference>